<accession>A0A7X6K4S8</accession>
<reference evidence="2 3" key="1">
    <citation type="submission" date="2020-04" db="EMBL/GenBank/DDBJ databases">
        <title>Arthrobacter sp. nov.</title>
        <authorList>
            <person name="Liu S."/>
        </authorList>
    </citation>
    <scope>NUCLEOTIDE SEQUENCE [LARGE SCALE GENOMIC DNA]</scope>
    <source>
        <strain evidence="2 3">E918</strain>
    </source>
</reference>
<protein>
    <submittedName>
        <fullName evidence="2">Uncharacterized protein</fullName>
    </submittedName>
</protein>
<dbReference type="EMBL" id="JAAZSQ010000014">
    <property type="protein sequence ID" value="NKX55687.1"/>
    <property type="molecule type" value="Genomic_DNA"/>
</dbReference>
<keyword evidence="3" id="KW-1185">Reference proteome</keyword>
<comment type="caution">
    <text evidence="2">The sequence shown here is derived from an EMBL/GenBank/DDBJ whole genome shotgun (WGS) entry which is preliminary data.</text>
</comment>
<dbReference type="AlphaFoldDB" id="A0A7X6K4S8"/>
<evidence type="ECO:0000313" key="3">
    <source>
        <dbReference type="Proteomes" id="UP000544090"/>
    </source>
</evidence>
<gene>
    <name evidence="2" type="ORF">HGG74_14305</name>
</gene>
<sequence length="55" mass="5853">MSSQNSSSAAPELADQGSSMEALGALGSHGQDGDMLNLRSEDYLRDAAWADHSWQ</sequence>
<dbReference type="RefSeq" id="WP_168487385.1">
    <property type="nucleotide sequence ID" value="NZ_JAAZSQ010000014.1"/>
</dbReference>
<evidence type="ECO:0000256" key="1">
    <source>
        <dbReference type="SAM" id="MobiDB-lite"/>
    </source>
</evidence>
<dbReference type="Proteomes" id="UP000544090">
    <property type="component" value="Unassembled WGS sequence"/>
</dbReference>
<proteinExistence type="predicted"/>
<name>A0A7X6K4S8_9MICC</name>
<organism evidence="2 3">
    <name type="scientific">Arthrobacter mobilis</name>
    <dbReference type="NCBI Taxonomy" id="2724944"/>
    <lineage>
        <taxon>Bacteria</taxon>
        <taxon>Bacillati</taxon>
        <taxon>Actinomycetota</taxon>
        <taxon>Actinomycetes</taxon>
        <taxon>Micrococcales</taxon>
        <taxon>Micrococcaceae</taxon>
        <taxon>Arthrobacter</taxon>
    </lineage>
</organism>
<evidence type="ECO:0000313" key="2">
    <source>
        <dbReference type="EMBL" id="NKX55687.1"/>
    </source>
</evidence>
<feature type="region of interest" description="Disordered" evidence="1">
    <location>
        <begin position="1"/>
        <end position="36"/>
    </location>
</feature>